<protein>
    <submittedName>
        <fullName evidence="2">Uncharacterized protein</fullName>
    </submittedName>
</protein>
<organism evidence="2 3">
    <name type="scientific">Methylorubrum thiocyanatum</name>
    <dbReference type="NCBI Taxonomy" id="47958"/>
    <lineage>
        <taxon>Bacteria</taxon>
        <taxon>Pseudomonadati</taxon>
        <taxon>Pseudomonadota</taxon>
        <taxon>Alphaproteobacteria</taxon>
        <taxon>Hyphomicrobiales</taxon>
        <taxon>Methylobacteriaceae</taxon>
        <taxon>Methylorubrum</taxon>
    </lineage>
</organism>
<keyword evidence="3" id="KW-1185">Reference proteome</keyword>
<proteinExistence type="predicted"/>
<dbReference type="EMBL" id="JACJIB010000016">
    <property type="protein sequence ID" value="MBA8916174.1"/>
    <property type="molecule type" value="Genomic_DNA"/>
</dbReference>
<dbReference type="AlphaFoldDB" id="A0AA40S7Y2"/>
<sequence>MRRDGKAADCPRGGEIPAATARPAQKFARASMLE</sequence>
<evidence type="ECO:0000313" key="3">
    <source>
        <dbReference type="Proteomes" id="UP000543554"/>
    </source>
</evidence>
<evidence type="ECO:0000256" key="1">
    <source>
        <dbReference type="SAM" id="MobiDB-lite"/>
    </source>
</evidence>
<reference evidence="2 3" key="1">
    <citation type="submission" date="2020-08" db="EMBL/GenBank/DDBJ databases">
        <title>Genomic Encyclopedia of Type Strains, Phase IV (KMG-IV): sequencing the most valuable type-strain genomes for metagenomic binning, comparative biology and taxonomic classification.</title>
        <authorList>
            <person name="Goeker M."/>
        </authorList>
    </citation>
    <scope>NUCLEOTIDE SEQUENCE [LARGE SCALE GENOMIC DNA]</scope>
    <source>
        <strain evidence="2 3">DSM 11490</strain>
    </source>
</reference>
<name>A0AA40S7Y2_9HYPH</name>
<accession>A0AA40S7Y2</accession>
<comment type="caution">
    <text evidence="2">The sequence shown here is derived from an EMBL/GenBank/DDBJ whole genome shotgun (WGS) entry which is preliminary data.</text>
</comment>
<gene>
    <name evidence="2" type="ORF">HNR51_005293</name>
</gene>
<dbReference type="Proteomes" id="UP000543554">
    <property type="component" value="Unassembled WGS sequence"/>
</dbReference>
<feature type="region of interest" description="Disordered" evidence="1">
    <location>
        <begin position="1"/>
        <end position="34"/>
    </location>
</feature>
<evidence type="ECO:0000313" key="2">
    <source>
        <dbReference type="EMBL" id="MBA8916174.1"/>
    </source>
</evidence>